<name>A0ABP8G0J1_9BACT</name>
<dbReference type="Gene3D" id="3.40.50.720">
    <property type="entry name" value="NAD(P)-binding Rossmann-like Domain"/>
    <property type="match status" value="1"/>
</dbReference>
<dbReference type="InterPro" id="IPR001509">
    <property type="entry name" value="Epimerase_deHydtase"/>
</dbReference>
<dbReference type="EMBL" id="BAABFN010000006">
    <property type="protein sequence ID" value="GAA4314842.1"/>
    <property type="molecule type" value="Genomic_DNA"/>
</dbReference>
<organism evidence="2 3">
    <name type="scientific">Compostibacter hankyongensis</name>
    <dbReference type="NCBI Taxonomy" id="1007089"/>
    <lineage>
        <taxon>Bacteria</taxon>
        <taxon>Pseudomonadati</taxon>
        <taxon>Bacteroidota</taxon>
        <taxon>Chitinophagia</taxon>
        <taxon>Chitinophagales</taxon>
        <taxon>Chitinophagaceae</taxon>
        <taxon>Compostibacter</taxon>
    </lineage>
</organism>
<dbReference type="InterPro" id="IPR051783">
    <property type="entry name" value="NAD(P)-dependent_oxidoreduct"/>
</dbReference>
<dbReference type="PANTHER" id="PTHR48079:SF6">
    <property type="entry name" value="NAD(P)-BINDING DOMAIN-CONTAINING PROTEIN-RELATED"/>
    <property type="match status" value="1"/>
</dbReference>
<proteinExistence type="predicted"/>
<dbReference type="InterPro" id="IPR036291">
    <property type="entry name" value="NAD(P)-bd_dom_sf"/>
</dbReference>
<protein>
    <submittedName>
        <fullName evidence="2">NAD-dependent epimerase/dehydratase family protein</fullName>
    </submittedName>
</protein>
<evidence type="ECO:0000259" key="1">
    <source>
        <dbReference type="Pfam" id="PF01370"/>
    </source>
</evidence>
<sequence>MILVTGGTGFLGSALIQSLLETGQPLRCICRQKPADLSASTAGGVDWRQGDLLDVDSLTAAMEGVDRVFHCAGMVSFQPGDRDRMQAVNVSGTANVVNTALVCGIKKLMHVSSVAAIGRAVSGKTINEHCKWEDSPHNAAYAKSKYLAEMEVWRGIGEGLNAVIVNPSVILGPAGDWRSGSAALVQNAFDEFPWYTCGINGFVDLRDVVRAMLLLMDSGITAERFILNGDNWSYRQLFTAMAQALGKQPPSREAKPWMGALVWRWEKIKSLFTGSAPLLTRETAHTAQLKVYYDNSKIQQFLPDFRFTPLEETVRYTCEAYLKGG</sequence>
<feature type="domain" description="NAD-dependent epimerase/dehydratase" evidence="1">
    <location>
        <begin position="2"/>
        <end position="218"/>
    </location>
</feature>
<dbReference type="RefSeq" id="WP_344979974.1">
    <property type="nucleotide sequence ID" value="NZ_BAABFN010000006.1"/>
</dbReference>
<keyword evidence="3" id="KW-1185">Reference proteome</keyword>
<dbReference type="Proteomes" id="UP001501207">
    <property type="component" value="Unassembled WGS sequence"/>
</dbReference>
<dbReference type="Pfam" id="PF01370">
    <property type="entry name" value="Epimerase"/>
    <property type="match status" value="1"/>
</dbReference>
<dbReference type="PANTHER" id="PTHR48079">
    <property type="entry name" value="PROTEIN YEEZ"/>
    <property type="match status" value="1"/>
</dbReference>
<evidence type="ECO:0000313" key="2">
    <source>
        <dbReference type="EMBL" id="GAA4314842.1"/>
    </source>
</evidence>
<reference evidence="3" key="1">
    <citation type="journal article" date="2019" name="Int. J. Syst. Evol. Microbiol.">
        <title>The Global Catalogue of Microorganisms (GCM) 10K type strain sequencing project: providing services to taxonomists for standard genome sequencing and annotation.</title>
        <authorList>
            <consortium name="The Broad Institute Genomics Platform"/>
            <consortium name="The Broad Institute Genome Sequencing Center for Infectious Disease"/>
            <person name="Wu L."/>
            <person name="Ma J."/>
        </authorList>
    </citation>
    <scope>NUCLEOTIDE SEQUENCE [LARGE SCALE GENOMIC DNA]</scope>
    <source>
        <strain evidence="3">JCM 17664</strain>
    </source>
</reference>
<comment type="caution">
    <text evidence="2">The sequence shown here is derived from an EMBL/GenBank/DDBJ whole genome shotgun (WGS) entry which is preliminary data.</text>
</comment>
<evidence type="ECO:0000313" key="3">
    <source>
        <dbReference type="Proteomes" id="UP001501207"/>
    </source>
</evidence>
<accession>A0ABP8G0J1</accession>
<dbReference type="SUPFAM" id="SSF51735">
    <property type="entry name" value="NAD(P)-binding Rossmann-fold domains"/>
    <property type="match status" value="1"/>
</dbReference>
<gene>
    <name evidence="2" type="ORF">GCM10023143_25870</name>
</gene>